<dbReference type="EMBL" id="JBHUIM010000002">
    <property type="protein sequence ID" value="MFD2247890.1"/>
    <property type="molecule type" value="Genomic_DNA"/>
</dbReference>
<protein>
    <recommendedName>
        <fullName evidence="3">HEPN AbiU2-like domain-containing protein</fullName>
    </recommendedName>
</protein>
<proteinExistence type="predicted"/>
<evidence type="ECO:0000313" key="2">
    <source>
        <dbReference type="Proteomes" id="UP001597374"/>
    </source>
</evidence>
<reference evidence="2" key="1">
    <citation type="journal article" date="2019" name="Int. J. Syst. Evol. Microbiol.">
        <title>The Global Catalogue of Microorganisms (GCM) 10K type strain sequencing project: providing services to taxonomists for standard genome sequencing and annotation.</title>
        <authorList>
            <consortium name="The Broad Institute Genomics Platform"/>
            <consortium name="The Broad Institute Genome Sequencing Center for Infectious Disease"/>
            <person name="Wu L."/>
            <person name="Ma J."/>
        </authorList>
    </citation>
    <scope>NUCLEOTIDE SEQUENCE [LARGE SCALE GENOMIC DNA]</scope>
    <source>
        <strain evidence="2">CGMCC 4.1782</strain>
    </source>
</reference>
<organism evidence="1 2">
    <name type="scientific">Pontibacter ruber</name>
    <dbReference type="NCBI Taxonomy" id="1343895"/>
    <lineage>
        <taxon>Bacteria</taxon>
        <taxon>Pseudomonadati</taxon>
        <taxon>Bacteroidota</taxon>
        <taxon>Cytophagia</taxon>
        <taxon>Cytophagales</taxon>
        <taxon>Hymenobacteraceae</taxon>
        <taxon>Pontibacter</taxon>
    </lineage>
</organism>
<name>A0ABW5D0P3_9BACT</name>
<dbReference type="RefSeq" id="WP_250431115.1">
    <property type="nucleotide sequence ID" value="NZ_JALPRR010000003.1"/>
</dbReference>
<gene>
    <name evidence="1" type="ORF">ACFSKP_16605</name>
</gene>
<evidence type="ECO:0008006" key="3">
    <source>
        <dbReference type="Google" id="ProtNLM"/>
    </source>
</evidence>
<accession>A0ABW5D0P3</accession>
<comment type="caution">
    <text evidence="1">The sequence shown here is derived from an EMBL/GenBank/DDBJ whole genome shotgun (WGS) entry which is preliminary data.</text>
</comment>
<evidence type="ECO:0000313" key="1">
    <source>
        <dbReference type="EMBL" id="MFD2247890.1"/>
    </source>
</evidence>
<dbReference type="Proteomes" id="UP001597374">
    <property type="component" value="Unassembled WGS sequence"/>
</dbReference>
<sequence length="199" mass="24034">MKDNQISLDELESWFSDVWHIIVDIHISINNMERIRVDKYEFEEPIKRHGFFQHHWYQLKFIAIIQFYKLIKDTEERSFTKICNRLINNKYTPDLKNHLRILSETSTLVCKDRAELKSFVSQLKASFEDKAELISRVIDLRNNIYAHQGKDNRAKAVTLAELKELCDFLTSAFNDFWLKTFFPINLYYGRRLEYRFRLL</sequence>
<keyword evidence="2" id="KW-1185">Reference proteome</keyword>